<dbReference type="PROSITE" id="PS51375">
    <property type="entry name" value="PPR"/>
    <property type="match status" value="3"/>
</dbReference>
<sequence length="326" mass="37346">MSDQFKVIVNNQELFLCALDSIRERPKVALRFFKWAEIQPGFKRSEYAFCAILDILVENNLMRSAYWVMEKAVQVDLHGIVDVFIDGHVKPEVSIKLLDLLLWIFTLKGRYLLLEMRERGCNPSDITYNVLINGLSKKGQLDQAKEFIEEMLKVRLKISAYTYNPLIHEYCKEGKFLEAFDGGNGKKRCFSHHSDLIGNMIVAFLLLDELTSKRLIPTVITYNILIDGLCRLGDLEAAQKIKEEMTMCKVLPNIFTCTILVNGFCKMGNLKVAKLFFEEMFNKGLQPVCFAYTTKILGELKLGDPSQAFNLYEEMLAREVPPSLIT</sequence>
<name>A0A7J6V7L9_THATH</name>
<comment type="similarity">
    <text evidence="1">Belongs to the PPR family. P subfamily.</text>
</comment>
<keyword evidence="2" id="KW-0677">Repeat</keyword>
<dbReference type="InterPro" id="IPR050872">
    <property type="entry name" value="PPR_P_subfamily"/>
</dbReference>
<evidence type="ECO:0000313" key="5">
    <source>
        <dbReference type="Proteomes" id="UP000554482"/>
    </source>
</evidence>
<organism evidence="4 5">
    <name type="scientific">Thalictrum thalictroides</name>
    <name type="common">Rue-anemone</name>
    <name type="synonym">Anemone thalictroides</name>
    <dbReference type="NCBI Taxonomy" id="46969"/>
    <lineage>
        <taxon>Eukaryota</taxon>
        <taxon>Viridiplantae</taxon>
        <taxon>Streptophyta</taxon>
        <taxon>Embryophyta</taxon>
        <taxon>Tracheophyta</taxon>
        <taxon>Spermatophyta</taxon>
        <taxon>Magnoliopsida</taxon>
        <taxon>Ranunculales</taxon>
        <taxon>Ranunculaceae</taxon>
        <taxon>Thalictroideae</taxon>
        <taxon>Thalictrum</taxon>
    </lineage>
</organism>
<dbReference type="Proteomes" id="UP000554482">
    <property type="component" value="Unassembled WGS sequence"/>
</dbReference>
<dbReference type="PANTHER" id="PTHR46128:SF211">
    <property type="entry name" value="PENTACOTRIPEPTIDE-REPEAT REGION OF PRORP DOMAIN-CONTAINING PROTEIN"/>
    <property type="match status" value="1"/>
</dbReference>
<proteinExistence type="inferred from homology"/>
<comment type="caution">
    <text evidence="4">The sequence shown here is derived from an EMBL/GenBank/DDBJ whole genome shotgun (WGS) entry which is preliminary data.</text>
</comment>
<keyword evidence="5" id="KW-1185">Reference proteome</keyword>
<feature type="repeat" description="PPR" evidence="3">
    <location>
        <begin position="253"/>
        <end position="287"/>
    </location>
</feature>
<dbReference type="AlphaFoldDB" id="A0A7J6V7L9"/>
<protein>
    <submittedName>
        <fullName evidence="4">Pentatricopeptide repeat-containing protein</fullName>
    </submittedName>
</protein>
<dbReference type="NCBIfam" id="TIGR00756">
    <property type="entry name" value="PPR"/>
    <property type="match status" value="4"/>
</dbReference>
<dbReference type="InterPro" id="IPR002885">
    <property type="entry name" value="PPR_rpt"/>
</dbReference>
<feature type="repeat" description="PPR" evidence="3">
    <location>
        <begin position="218"/>
        <end position="252"/>
    </location>
</feature>
<feature type="repeat" description="PPR" evidence="3">
    <location>
        <begin position="124"/>
        <end position="158"/>
    </location>
</feature>
<dbReference type="EMBL" id="JABWDY010036781">
    <property type="protein sequence ID" value="KAF5180933.1"/>
    <property type="molecule type" value="Genomic_DNA"/>
</dbReference>
<reference evidence="4 5" key="1">
    <citation type="submission" date="2020-06" db="EMBL/GenBank/DDBJ databases">
        <title>Transcriptomic and genomic resources for Thalictrum thalictroides and T. hernandezii: Facilitating candidate gene discovery in an emerging model plant lineage.</title>
        <authorList>
            <person name="Arias T."/>
            <person name="Riano-Pachon D.M."/>
            <person name="Di Stilio V.S."/>
        </authorList>
    </citation>
    <scope>NUCLEOTIDE SEQUENCE [LARGE SCALE GENOMIC DNA]</scope>
    <source>
        <strain evidence="5">cv. WT478/WT964</strain>
        <tissue evidence="4">Leaves</tissue>
    </source>
</reference>
<dbReference type="Pfam" id="PF01535">
    <property type="entry name" value="PPR"/>
    <property type="match status" value="1"/>
</dbReference>
<dbReference type="PANTHER" id="PTHR46128">
    <property type="entry name" value="MITOCHONDRIAL GROUP I INTRON SPLICING FACTOR CCM1"/>
    <property type="match status" value="1"/>
</dbReference>
<accession>A0A7J6V7L9</accession>
<evidence type="ECO:0000313" key="4">
    <source>
        <dbReference type="EMBL" id="KAF5180933.1"/>
    </source>
</evidence>
<evidence type="ECO:0000256" key="2">
    <source>
        <dbReference type="ARBA" id="ARBA00022737"/>
    </source>
</evidence>
<evidence type="ECO:0000256" key="3">
    <source>
        <dbReference type="PROSITE-ProRule" id="PRU00708"/>
    </source>
</evidence>
<dbReference type="InterPro" id="IPR011990">
    <property type="entry name" value="TPR-like_helical_dom_sf"/>
</dbReference>
<dbReference type="OrthoDB" id="185373at2759"/>
<gene>
    <name evidence="4" type="ORF">FRX31_029484</name>
</gene>
<dbReference type="Gene3D" id="1.25.40.10">
    <property type="entry name" value="Tetratricopeptide repeat domain"/>
    <property type="match status" value="2"/>
</dbReference>
<dbReference type="Pfam" id="PF13041">
    <property type="entry name" value="PPR_2"/>
    <property type="match status" value="2"/>
</dbReference>
<evidence type="ECO:0000256" key="1">
    <source>
        <dbReference type="ARBA" id="ARBA00007626"/>
    </source>
</evidence>